<evidence type="ECO:0000256" key="10">
    <source>
        <dbReference type="ARBA" id="ARBA00023012"/>
    </source>
</evidence>
<evidence type="ECO:0000256" key="7">
    <source>
        <dbReference type="ARBA" id="ARBA00022692"/>
    </source>
</evidence>
<dbReference type="AlphaFoldDB" id="A0A1H4VP83"/>
<evidence type="ECO:0000256" key="4">
    <source>
        <dbReference type="ARBA" id="ARBA00012438"/>
    </source>
</evidence>
<keyword evidence="5" id="KW-0597">Phosphoprotein</keyword>
<dbReference type="PRINTS" id="PR00344">
    <property type="entry name" value="BCTRLSENSOR"/>
</dbReference>
<feature type="transmembrane region" description="Helical" evidence="13">
    <location>
        <begin position="58"/>
        <end position="81"/>
    </location>
</feature>
<sequence>MTAQSIPEGAVPPPPVNPPTGGGPSDGSPSSAGPSSTGPSPATPRWRRLKSWPLRTKLVLVTMALLTVIAAVLGSVVYATMDRVLTNDVDSQLRLANHRAAATLGGPVGPGGSPEFRGQALGTITAVSLSDGSQGAAVILRDDGQFAPLPTSDLRKIALFSATPEAYRPGAAPVTSRLSVGEYRMLASTTPSGAVVVTGLPLAGKNDALGALVLTTLLVSAGALVICAVVGTWLIRRTLRPLAQLSEVAGQVAESRLDVGEVALGVRVPESATDPDTEVGSVGHAFNRMLDNVAGALAVRHASEVKARQFVADASHELRTPLTAIRGYSEMLGLTESLSDQGKESLSRVQSQSVRMNALVEDLLTLARLDEGQAIQGRPVDLVQLAVEEVMEKRAQDSGHDWRLAVPAGTVDAWADPARLRQVLVNLLTNAQKHTPEGTKVEVSVAVSADGRPTLTVTDDGPGIPEELQPEVFSRFTQADKARTGGSSGLGLSIVQAIVQAHGGIVTLESRPGRTVFSVELRPAE</sequence>
<feature type="region of interest" description="Disordered" evidence="12">
    <location>
        <begin position="1"/>
        <end position="48"/>
    </location>
</feature>
<evidence type="ECO:0000313" key="16">
    <source>
        <dbReference type="EMBL" id="SEC82866.1"/>
    </source>
</evidence>
<dbReference type="InterPro" id="IPR036890">
    <property type="entry name" value="HATPase_C_sf"/>
</dbReference>
<evidence type="ECO:0000256" key="6">
    <source>
        <dbReference type="ARBA" id="ARBA00022679"/>
    </source>
</evidence>
<dbReference type="STRING" id="156980.SAMN04489745_3272"/>
<feature type="compositionally biased region" description="Low complexity" evidence="12">
    <location>
        <begin position="26"/>
        <end position="44"/>
    </location>
</feature>
<dbReference type="PANTHER" id="PTHR45436">
    <property type="entry name" value="SENSOR HISTIDINE KINASE YKOH"/>
    <property type="match status" value="1"/>
</dbReference>
<dbReference type="CDD" id="cd00082">
    <property type="entry name" value="HisKA"/>
    <property type="match status" value="1"/>
</dbReference>
<dbReference type="InterPro" id="IPR050428">
    <property type="entry name" value="TCS_sensor_his_kinase"/>
</dbReference>
<dbReference type="InterPro" id="IPR003661">
    <property type="entry name" value="HisK_dim/P_dom"/>
</dbReference>
<gene>
    <name evidence="16" type="ORF">SAMN04489745_3272</name>
</gene>
<dbReference type="SMART" id="SM00304">
    <property type="entry name" value="HAMP"/>
    <property type="match status" value="1"/>
</dbReference>
<dbReference type="CDD" id="cd06225">
    <property type="entry name" value="HAMP"/>
    <property type="match status" value="1"/>
</dbReference>
<dbReference type="PANTHER" id="PTHR45436:SF5">
    <property type="entry name" value="SENSOR HISTIDINE KINASE TRCS"/>
    <property type="match status" value="1"/>
</dbReference>
<protein>
    <recommendedName>
        <fullName evidence="4">histidine kinase</fullName>
        <ecNumber evidence="4">2.7.13.3</ecNumber>
    </recommendedName>
</protein>
<dbReference type="Pfam" id="PF00672">
    <property type="entry name" value="HAMP"/>
    <property type="match status" value="1"/>
</dbReference>
<dbReference type="SMART" id="SM00387">
    <property type="entry name" value="HATPase_c"/>
    <property type="match status" value="1"/>
</dbReference>
<dbReference type="RefSeq" id="WP_082724190.1">
    <property type="nucleotide sequence ID" value="NZ_FNSN01000004.1"/>
</dbReference>
<dbReference type="FunFam" id="3.30.565.10:FF:000006">
    <property type="entry name" value="Sensor histidine kinase WalK"/>
    <property type="match status" value="1"/>
</dbReference>
<dbReference type="GO" id="GO:0005509">
    <property type="term" value="F:calcium ion binding"/>
    <property type="evidence" value="ECO:0007669"/>
    <property type="project" value="UniProtKB-ARBA"/>
</dbReference>
<evidence type="ECO:0000256" key="2">
    <source>
        <dbReference type="ARBA" id="ARBA00001968"/>
    </source>
</evidence>
<dbReference type="SMART" id="SM00388">
    <property type="entry name" value="HisKA"/>
    <property type="match status" value="1"/>
</dbReference>
<dbReference type="PROSITE" id="PS50885">
    <property type="entry name" value="HAMP"/>
    <property type="match status" value="1"/>
</dbReference>
<keyword evidence="10" id="KW-0902">Two-component regulatory system</keyword>
<dbReference type="Proteomes" id="UP000182652">
    <property type="component" value="Unassembled WGS sequence"/>
</dbReference>
<feature type="domain" description="HAMP" evidence="15">
    <location>
        <begin position="236"/>
        <end position="298"/>
    </location>
</feature>
<keyword evidence="9 13" id="KW-1133">Transmembrane helix</keyword>
<evidence type="ECO:0000256" key="5">
    <source>
        <dbReference type="ARBA" id="ARBA00022553"/>
    </source>
</evidence>
<evidence type="ECO:0000256" key="11">
    <source>
        <dbReference type="ARBA" id="ARBA00023136"/>
    </source>
</evidence>
<comment type="subcellular location">
    <subcellularLocation>
        <location evidence="3">Cell membrane</location>
    </subcellularLocation>
</comment>
<dbReference type="GO" id="GO:0000155">
    <property type="term" value="F:phosphorelay sensor kinase activity"/>
    <property type="evidence" value="ECO:0007669"/>
    <property type="project" value="InterPro"/>
</dbReference>
<evidence type="ECO:0000256" key="12">
    <source>
        <dbReference type="SAM" id="MobiDB-lite"/>
    </source>
</evidence>
<keyword evidence="7 13" id="KW-0812">Transmembrane</keyword>
<dbReference type="GO" id="GO:0005886">
    <property type="term" value="C:plasma membrane"/>
    <property type="evidence" value="ECO:0007669"/>
    <property type="project" value="UniProtKB-SubCell"/>
</dbReference>
<comment type="catalytic activity">
    <reaction evidence="1">
        <text>ATP + protein L-histidine = ADP + protein N-phospho-L-histidine.</text>
        <dbReference type="EC" id="2.7.13.3"/>
    </reaction>
</comment>
<dbReference type="CDD" id="cd00075">
    <property type="entry name" value="HATPase"/>
    <property type="match status" value="1"/>
</dbReference>
<evidence type="ECO:0000256" key="1">
    <source>
        <dbReference type="ARBA" id="ARBA00000085"/>
    </source>
</evidence>
<reference evidence="16 17" key="1">
    <citation type="submission" date="2016-10" db="EMBL/GenBank/DDBJ databases">
        <authorList>
            <person name="de Groot N.N."/>
        </authorList>
    </citation>
    <scope>NUCLEOTIDE SEQUENCE [LARGE SCALE GENOMIC DNA]</scope>
    <source>
        <strain evidence="16 17">DSM 10495</strain>
    </source>
</reference>
<dbReference type="Pfam" id="PF00512">
    <property type="entry name" value="HisKA"/>
    <property type="match status" value="1"/>
</dbReference>
<dbReference type="InterPro" id="IPR003594">
    <property type="entry name" value="HATPase_dom"/>
</dbReference>
<evidence type="ECO:0000256" key="8">
    <source>
        <dbReference type="ARBA" id="ARBA00022777"/>
    </source>
</evidence>
<keyword evidence="17" id="KW-1185">Reference proteome</keyword>
<dbReference type="Gene3D" id="6.10.340.10">
    <property type="match status" value="1"/>
</dbReference>
<evidence type="ECO:0000313" key="17">
    <source>
        <dbReference type="Proteomes" id="UP000182652"/>
    </source>
</evidence>
<evidence type="ECO:0000256" key="9">
    <source>
        <dbReference type="ARBA" id="ARBA00022989"/>
    </source>
</evidence>
<evidence type="ECO:0000259" key="14">
    <source>
        <dbReference type="PROSITE" id="PS50109"/>
    </source>
</evidence>
<dbReference type="SUPFAM" id="SSF47384">
    <property type="entry name" value="Homodimeric domain of signal transducing histidine kinase"/>
    <property type="match status" value="1"/>
</dbReference>
<evidence type="ECO:0000256" key="3">
    <source>
        <dbReference type="ARBA" id="ARBA00004236"/>
    </source>
</evidence>
<dbReference type="InterPro" id="IPR005467">
    <property type="entry name" value="His_kinase_dom"/>
</dbReference>
<proteinExistence type="predicted"/>
<keyword evidence="8 16" id="KW-0418">Kinase</keyword>
<feature type="domain" description="Histidine kinase" evidence="14">
    <location>
        <begin position="313"/>
        <end position="525"/>
    </location>
</feature>
<dbReference type="SUPFAM" id="SSF55874">
    <property type="entry name" value="ATPase domain of HSP90 chaperone/DNA topoisomerase II/histidine kinase"/>
    <property type="match status" value="1"/>
</dbReference>
<comment type="cofactor">
    <cofactor evidence="2">
        <name>a divalent metal cation</name>
        <dbReference type="ChEBI" id="CHEBI:60240"/>
    </cofactor>
</comment>
<dbReference type="InterPro" id="IPR036097">
    <property type="entry name" value="HisK_dim/P_sf"/>
</dbReference>
<dbReference type="InterPro" id="IPR004358">
    <property type="entry name" value="Sig_transdc_His_kin-like_C"/>
</dbReference>
<dbReference type="FunFam" id="1.10.287.130:FF:000001">
    <property type="entry name" value="Two-component sensor histidine kinase"/>
    <property type="match status" value="1"/>
</dbReference>
<accession>A0A1H4VP83</accession>
<dbReference type="PROSITE" id="PS50109">
    <property type="entry name" value="HIS_KIN"/>
    <property type="match status" value="1"/>
</dbReference>
<dbReference type="Gene3D" id="3.30.565.10">
    <property type="entry name" value="Histidine kinase-like ATPase, C-terminal domain"/>
    <property type="match status" value="1"/>
</dbReference>
<organism evidence="16 17">
    <name type="scientific">Arthrobacter woluwensis</name>
    <dbReference type="NCBI Taxonomy" id="156980"/>
    <lineage>
        <taxon>Bacteria</taxon>
        <taxon>Bacillati</taxon>
        <taxon>Actinomycetota</taxon>
        <taxon>Actinomycetes</taxon>
        <taxon>Micrococcales</taxon>
        <taxon>Micrococcaceae</taxon>
        <taxon>Arthrobacter</taxon>
    </lineage>
</organism>
<feature type="transmembrane region" description="Helical" evidence="13">
    <location>
        <begin position="208"/>
        <end position="235"/>
    </location>
</feature>
<dbReference type="Pfam" id="PF02518">
    <property type="entry name" value="HATPase_c"/>
    <property type="match status" value="1"/>
</dbReference>
<name>A0A1H4VP83_9MICC</name>
<evidence type="ECO:0000259" key="15">
    <source>
        <dbReference type="PROSITE" id="PS50885"/>
    </source>
</evidence>
<evidence type="ECO:0000256" key="13">
    <source>
        <dbReference type="SAM" id="Phobius"/>
    </source>
</evidence>
<dbReference type="EC" id="2.7.13.3" evidence="4"/>
<dbReference type="Gene3D" id="1.10.287.130">
    <property type="match status" value="1"/>
</dbReference>
<dbReference type="InterPro" id="IPR003660">
    <property type="entry name" value="HAMP_dom"/>
</dbReference>
<keyword evidence="11 13" id="KW-0472">Membrane</keyword>
<dbReference type="EMBL" id="FNSN01000004">
    <property type="protein sequence ID" value="SEC82866.1"/>
    <property type="molecule type" value="Genomic_DNA"/>
</dbReference>
<keyword evidence="6" id="KW-0808">Transferase</keyword>